<keyword evidence="1" id="KW-0863">Zinc-finger</keyword>
<dbReference type="EMBL" id="CAJVPY010053006">
    <property type="protein sequence ID" value="CAG8815768.1"/>
    <property type="molecule type" value="Genomic_DNA"/>
</dbReference>
<accession>A0A9N9PFC6</accession>
<keyword evidence="5" id="KW-1185">Reference proteome</keyword>
<evidence type="ECO:0000256" key="2">
    <source>
        <dbReference type="SAM" id="MobiDB-lite"/>
    </source>
</evidence>
<feature type="compositionally biased region" description="Polar residues" evidence="2">
    <location>
        <begin position="197"/>
        <end position="210"/>
    </location>
</feature>
<dbReference type="Gene3D" id="4.10.60.10">
    <property type="entry name" value="Zinc finger, CCHC-type"/>
    <property type="match status" value="1"/>
</dbReference>
<dbReference type="InterPro" id="IPR001878">
    <property type="entry name" value="Znf_CCHC"/>
</dbReference>
<feature type="domain" description="CCHC-type" evidence="3">
    <location>
        <begin position="129"/>
        <end position="143"/>
    </location>
</feature>
<feature type="region of interest" description="Disordered" evidence="2">
    <location>
        <begin position="183"/>
        <end position="210"/>
    </location>
</feature>
<sequence length="210" mass="24373">FLMAAQANGWNANRARDWYLEWTDGNAHTWDQLSAAFTTKYLNNDFCKQWTEELRGLKQCRSETVEYYYYQVRRMTTRAELNPAATLPYLVQGLLLEIKAVVKTHAPVDLAEALTKAKLYESEKMETKKCYNCNEVGHFACDCLVEKKTYPQNQNRQNVSYVEYDNDSDDECEVYEAIRNKPNNRTIPLHKPGRPKNSVSQKATPVINNQ</sequence>
<dbReference type="OrthoDB" id="2447046at2759"/>
<dbReference type="AlphaFoldDB" id="A0A9N9PFC6"/>
<proteinExistence type="predicted"/>
<evidence type="ECO:0000259" key="3">
    <source>
        <dbReference type="PROSITE" id="PS50158"/>
    </source>
</evidence>
<keyword evidence="1" id="KW-0862">Zinc</keyword>
<evidence type="ECO:0000256" key="1">
    <source>
        <dbReference type="PROSITE-ProRule" id="PRU00047"/>
    </source>
</evidence>
<evidence type="ECO:0000313" key="5">
    <source>
        <dbReference type="Proteomes" id="UP000789405"/>
    </source>
</evidence>
<reference evidence="4" key="1">
    <citation type="submission" date="2021-06" db="EMBL/GenBank/DDBJ databases">
        <authorList>
            <person name="Kallberg Y."/>
            <person name="Tangrot J."/>
            <person name="Rosling A."/>
        </authorList>
    </citation>
    <scope>NUCLEOTIDE SEQUENCE</scope>
    <source>
        <strain evidence="4">MA453B</strain>
    </source>
</reference>
<evidence type="ECO:0000313" key="4">
    <source>
        <dbReference type="EMBL" id="CAG8815768.1"/>
    </source>
</evidence>
<dbReference type="GO" id="GO:0003676">
    <property type="term" value="F:nucleic acid binding"/>
    <property type="evidence" value="ECO:0007669"/>
    <property type="project" value="InterPro"/>
</dbReference>
<dbReference type="InterPro" id="IPR036875">
    <property type="entry name" value="Znf_CCHC_sf"/>
</dbReference>
<protein>
    <submittedName>
        <fullName evidence="4">20315_t:CDS:1</fullName>
    </submittedName>
</protein>
<organism evidence="4 5">
    <name type="scientific">Dentiscutata erythropus</name>
    <dbReference type="NCBI Taxonomy" id="1348616"/>
    <lineage>
        <taxon>Eukaryota</taxon>
        <taxon>Fungi</taxon>
        <taxon>Fungi incertae sedis</taxon>
        <taxon>Mucoromycota</taxon>
        <taxon>Glomeromycotina</taxon>
        <taxon>Glomeromycetes</taxon>
        <taxon>Diversisporales</taxon>
        <taxon>Gigasporaceae</taxon>
        <taxon>Dentiscutata</taxon>
    </lineage>
</organism>
<dbReference type="InterPro" id="IPR005162">
    <property type="entry name" value="Retrotrans_gag_dom"/>
</dbReference>
<keyword evidence="1" id="KW-0479">Metal-binding</keyword>
<dbReference type="PROSITE" id="PS50158">
    <property type="entry name" value="ZF_CCHC"/>
    <property type="match status" value="1"/>
</dbReference>
<gene>
    <name evidence="4" type="ORF">DERYTH_LOCUS26163</name>
</gene>
<dbReference type="SUPFAM" id="SSF57756">
    <property type="entry name" value="Retrovirus zinc finger-like domains"/>
    <property type="match status" value="1"/>
</dbReference>
<name>A0A9N9PFC6_9GLOM</name>
<dbReference type="Pfam" id="PF03732">
    <property type="entry name" value="Retrotrans_gag"/>
    <property type="match status" value="1"/>
</dbReference>
<dbReference type="Proteomes" id="UP000789405">
    <property type="component" value="Unassembled WGS sequence"/>
</dbReference>
<feature type="non-terminal residue" evidence="4">
    <location>
        <position position="210"/>
    </location>
</feature>
<dbReference type="GO" id="GO:0008270">
    <property type="term" value="F:zinc ion binding"/>
    <property type="evidence" value="ECO:0007669"/>
    <property type="project" value="UniProtKB-KW"/>
</dbReference>
<comment type="caution">
    <text evidence="4">The sequence shown here is derived from an EMBL/GenBank/DDBJ whole genome shotgun (WGS) entry which is preliminary data.</text>
</comment>